<protein>
    <submittedName>
        <fullName evidence="1">Uncharacterized protein</fullName>
    </submittedName>
</protein>
<keyword evidence="2" id="KW-1185">Reference proteome</keyword>
<accession>A0ABY4F3K4</accession>
<name>A0ABY4F3K4_9BACI</name>
<evidence type="ECO:0000313" key="1">
    <source>
        <dbReference type="EMBL" id="UOQ49031.1"/>
    </source>
</evidence>
<sequence>MSERALSLELNKNIHAKKASELSRNGILKNKRAFQCSDTNCRIDLTCTNWNKSGKKYFFTPSSKEELHILGCTAISTNEASEQYKKEADGAKSTIKKNGLIKMTESINKNTTDIKAKTEDLSANDNFINTNSSTTNKIRSESRQLYSIPSFVELYKDTAINNESQFILIDKSKISLNELFVKSKSTHFTNNKIRIFFGNALIKTASFGENMLQIEFLNSKLPKIYSNINKLSARPLTSKVLSYLDKNKYAFVYYRGKLIGNGTKFNSYNDKVYKDIFIK</sequence>
<proteinExistence type="predicted"/>
<evidence type="ECO:0000313" key="2">
    <source>
        <dbReference type="Proteomes" id="UP000831782"/>
    </source>
</evidence>
<gene>
    <name evidence="1" type="ORF">MUN88_02515</name>
</gene>
<dbReference type="RefSeq" id="WP_244720462.1">
    <property type="nucleotide sequence ID" value="NZ_CP095072.1"/>
</dbReference>
<dbReference type="EMBL" id="CP095072">
    <property type="protein sequence ID" value="UOQ49031.1"/>
    <property type="molecule type" value="Genomic_DNA"/>
</dbReference>
<dbReference type="Proteomes" id="UP000831782">
    <property type="component" value="Chromosome"/>
</dbReference>
<reference evidence="1 2" key="1">
    <citation type="submission" date="2022-04" db="EMBL/GenBank/DDBJ databases">
        <title>Gracilibacillus sp. isolated from saltern.</title>
        <authorList>
            <person name="Won M."/>
            <person name="Lee C.-M."/>
            <person name="Woen H.-Y."/>
            <person name="Kwon S.-W."/>
        </authorList>
    </citation>
    <scope>NUCLEOTIDE SEQUENCE [LARGE SCALE GENOMIC DNA]</scope>
    <source>
        <strain evidence="1 2">SSWR10-1</strain>
    </source>
</reference>
<organism evidence="1 2">
    <name type="scientific">Gracilibacillus caseinilyticus</name>
    <dbReference type="NCBI Taxonomy" id="2932256"/>
    <lineage>
        <taxon>Bacteria</taxon>
        <taxon>Bacillati</taxon>
        <taxon>Bacillota</taxon>
        <taxon>Bacilli</taxon>
        <taxon>Bacillales</taxon>
        <taxon>Bacillaceae</taxon>
        <taxon>Gracilibacillus</taxon>
    </lineage>
</organism>